<proteinExistence type="predicted"/>
<evidence type="ECO:0000256" key="7">
    <source>
        <dbReference type="SAM" id="Phobius"/>
    </source>
</evidence>
<evidence type="ECO:0000256" key="4">
    <source>
        <dbReference type="ARBA" id="ARBA00022692"/>
    </source>
</evidence>
<accession>A0ABV0BWL8</accession>
<feature type="transmembrane region" description="Helical" evidence="7">
    <location>
        <begin position="346"/>
        <end position="364"/>
    </location>
</feature>
<dbReference type="GO" id="GO:0016740">
    <property type="term" value="F:transferase activity"/>
    <property type="evidence" value="ECO:0007669"/>
    <property type="project" value="UniProtKB-KW"/>
</dbReference>
<evidence type="ECO:0000256" key="6">
    <source>
        <dbReference type="ARBA" id="ARBA00023136"/>
    </source>
</evidence>
<name>A0ABV0BWL8_9SPHI</name>
<organism evidence="8 9">
    <name type="scientific">Sphingobacterium kitahiroshimense</name>
    <dbReference type="NCBI Taxonomy" id="470446"/>
    <lineage>
        <taxon>Bacteria</taxon>
        <taxon>Pseudomonadati</taxon>
        <taxon>Bacteroidota</taxon>
        <taxon>Sphingobacteriia</taxon>
        <taxon>Sphingobacteriales</taxon>
        <taxon>Sphingobacteriaceae</taxon>
        <taxon>Sphingobacterium</taxon>
    </lineage>
</organism>
<dbReference type="PROSITE" id="PS01348">
    <property type="entry name" value="MRAY_2"/>
    <property type="match status" value="1"/>
</dbReference>
<reference evidence="8 9" key="1">
    <citation type="submission" date="2024-04" db="EMBL/GenBank/DDBJ databases">
        <title>WGS of bacteria from Torrens River.</title>
        <authorList>
            <person name="Wyrsch E.R."/>
            <person name="Drigo B."/>
        </authorList>
    </citation>
    <scope>NUCLEOTIDE SEQUENCE [LARGE SCALE GENOMIC DNA]</scope>
    <source>
        <strain evidence="8 9">TWI391</strain>
    </source>
</reference>
<dbReference type="CDD" id="cd06853">
    <property type="entry name" value="GT_WecA_like"/>
    <property type="match status" value="1"/>
</dbReference>
<comment type="caution">
    <text evidence="8">The sequence shown here is derived from an EMBL/GenBank/DDBJ whole genome shotgun (WGS) entry which is preliminary data.</text>
</comment>
<evidence type="ECO:0000313" key="8">
    <source>
        <dbReference type="EMBL" id="MEN5378955.1"/>
    </source>
</evidence>
<dbReference type="EC" id="2.7.8.-" evidence="8"/>
<gene>
    <name evidence="8" type="ORF">ABE541_16960</name>
</gene>
<evidence type="ECO:0000256" key="1">
    <source>
        <dbReference type="ARBA" id="ARBA00004651"/>
    </source>
</evidence>
<comment type="subcellular location">
    <subcellularLocation>
        <location evidence="1">Cell membrane</location>
        <topology evidence="1">Multi-pass membrane protein</topology>
    </subcellularLocation>
</comment>
<feature type="transmembrane region" description="Helical" evidence="7">
    <location>
        <begin position="145"/>
        <end position="168"/>
    </location>
</feature>
<keyword evidence="5 7" id="KW-1133">Transmembrane helix</keyword>
<keyword evidence="4 7" id="KW-0812">Transmembrane</keyword>
<evidence type="ECO:0000313" key="9">
    <source>
        <dbReference type="Proteomes" id="UP001409291"/>
    </source>
</evidence>
<dbReference type="InterPro" id="IPR000715">
    <property type="entry name" value="Glycosyl_transferase_4"/>
</dbReference>
<keyword evidence="6 7" id="KW-0472">Membrane</keyword>
<dbReference type="RefSeq" id="WP_346581818.1">
    <property type="nucleotide sequence ID" value="NZ_JBDJLH010000011.1"/>
</dbReference>
<dbReference type="PANTHER" id="PTHR22926">
    <property type="entry name" value="PHOSPHO-N-ACETYLMURAMOYL-PENTAPEPTIDE-TRANSFERASE"/>
    <property type="match status" value="1"/>
</dbReference>
<feature type="transmembrane region" description="Helical" evidence="7">
    <location>
        <begin position="88"/>
        <end position="110"/>
    </location>
</feature>
<evidence type="ECO:0000256" key="3">
    <source>
        <dbReference type="ARBA" id="ARBA00022679"/>
    </source>
</evidence>
<dbReference type="PANTHER" id="PTHR22926:SF3">
    <property type="entry name" value="UNDECAPRENYL-PHOSPHATE ALPHA-N-ACETYLGLUCOSAMINYL 1-PHOSPHATE TRANSFERASE"/>
    <property type="match status" value="1"/>
</dbReference>
<feature type="transmembrane region" description="Helical" evidence="7">
    <location>
        <begin position="122"/>
        <end position="139"/>
    </location>
</feature>
<feature type="transmembrane region" description="Helical" evidence="7">
    <location>
        <begin position="6"/>
        <end position="32"/>
    </location>
</feature>
<feature type="transmembrane region" description="Helical" evidence="7">
    <location>
        <begin position="204"/>
        <end position="221"/>
    </location>
</feature>
<dbReference type="Proteomes" id="UP001409291">
    <property type="component" value="Unassembled WGS sequence"/>
</dbReference>
<evidence type="ECO:0000256" key="2">
    <source>
        <dbReference type="ARBA" id="ARBA00022475"/>
    </source>
</evidence>
<keyword evidence="9" id="KW-1185">Reference proteome</keyword>
<evidence type="ECO:0000256" key="5">
    <source>
        <dbReference type="ARBA" id="ARBA00022989"/>
    </source>
</evidence>
<feature type="transmembrane region" description="Helical" evidence="7">
    <location>
        <begin position="53"/>
        <end position="76"/>
    </location>
</feature>
<feature type="transmembrane region" description="Helical" evidence="7">
    <location>
        <begin position="233"/>
        <end position="256"/>
    </location>
</feature>
<dbReference type="EMBL" id="JBDJNQ010000008">
    <property type="protein sequence ID" value="MEN5378955.1"/>
    <property type="molecule type" value="Genomic_DNA"/>
</dbReference>
<keyword evidence="2" id="KW-1003">Cell membrane</keyword>
<feature type="transmembrane region" description="Helical" evidence="7">
    <location>
        <begin position="268"/>
        <end position="288"/>
    </location>
</feature>
<keyword evidence="3 8" id="KW-0808">Transferase</keyword>
<protein>
    <submittedName>
        <fullName evidence="8">MraY family glycosyltransferase</fullName>
        <ecNumber evidence="8">2.7.8.-</ecNumber>
    </submittedName>
</protein>
<sequence length="379" mass="42794">MELINWFTVMVPFLCAMLLSWGMMPYIILISFKKRLFDPIDSRKLHQNAIPRLGGVAFAPIQCCVLIATLVCLYKLNIGGIDLHVASWIILPSMALLLCGLFILFMVGIADDLIGVDYKWKFVAQIMVASLLPLSGIWINDLYGLGLIVSLPAWFGMPLTVFVVVLIINAINLIDGLDGLCSGVVAIGVAVLGILFALHGAWLHAIFAFITVAVLVPFFYFNVFGTSRRRRRIFMGDTGSMTLGFSIAFLVISFAMNNHHIKLFTEGSIVIAFSTLIVPLLDVARVMYIRWRQDKPVFKPDRNHLHHKLLRAGLSRHSALLFILVLTVLFCLFNITAVRYLNNNLVLLMDLFLWLGFHRMFNVLEKKRLINRLQLFINL</sequence>
<feature type="transmembrane region" description="Helical" evidence="7">
    <location>
        <begin position="319"/>
        <end position="340"/>
    </location>
</feature>
<dbReference type="Pfam" id="PF00953">
    <property type="entry name" value="Glycos_transf_4"/>
    <property type="match status" value="1"/>
</dbReference>
<dbReference type="InterPro" id="IPR018480">
    <property type="entry name" value="PNAcMuramoyl-5peptid_Trfase_CS"/>
</dbReference>
<feature type="transmembrane region" description="Helical" evidence="7">
    <location>
        <begin position="180"/>
        <end position="198"/>
    </location>
</feature>